<dbReference type="SUPFAM" id="SSF52540">
    <property type="entry name" value="P-loop containing nucleoside triphosphate hydrolases"/>
    <property type="match status" value="1"/>
</dbReference>
<dbReference type="GO" id="GO:0008643">
    <property type="term" value="P:carbohydrate transport"/>
    <property type="evidence" value="ECO:0007669"/>
    <property type="project" value="InterPro"/>
</dbReference>
<dbReference type="InterPro" id="IPR012340">
    <property type="entry name" value="NA-bd_OB-fold"/>
</dbReference>
<keyword evidence="1" id="KW-0813">Transport</keyword>
<dbReference type="GO" id="GO:0005524">
    <property type="term" value="F:ATP binding"/>
    <property type="evidence" value="ECO:0007669"/>
    <property type="project" value="UniProtKB-KW"/>
</dbReference>
<dbReference type="EC" id="3.6.3.20" evidence="5"/>
<dbReference type="InterPro" id="IPR003593">
    <property type="entry name" value="AAA+_ATPase"/>
</dbReference>
<dbReference type="PANTHER" id="PTHR43875:SF1">
    <property type="entry name" value="OSMOPROTECTIVE COMPOUNDS UPTAKE ATP-BINDING PROTEIN GGTA"/>
    <property type="match status" value="1"/>
</dbReference>
<dbReference type="SMART" id="SM00382">
    <property type="entry name" value="AAA"/>
    <property type="match status" value="1"/>
</dbReference>
<protein>
    <submittedName>
        <fullName evidence="5">Sugar ABC transporter ATPase</fullName>
        <ecNumber evidence="5">3.6.3.20</ecNumber>
    </submittedName>
</protein>
<keyword evidence="2" id="KW-0547">Nucleotide-binding</keyword>
<evidence type="ECO:0000313" key="5">
    <source>
        <dbReference type="EMBL" id="SNU87238.1"/>
    </source>
</evidence>
<dbReference type="CDD" id="cd03301">
    <property type="entry name" value="ABC_MalK_N"/>
    <property type="match status" value="1"/>
</dbReference>
<dbReference type="InterPro" id="IPR017871">
    <property type="entry name" value="ABC_transporter-like_CS"/>
</dbReference>
<dbReference type="Pfam" id="PF17912">
    <property type="entry name" value="OB_MalK"/>
    <property type="match status" value="1"/>
</dbReference>
<dbReference type="InterPro" id="IPR003439">
    <property type="entry name" value="ABC_transporter-like_ATP-bd"/>
</dbReference>
<dbReference type="GO" id="GO:0055052">
    <property type="term" value="C:ATP-binding cassette (ABC) transporter complex, substrate-binding subunit-containing"/>
    <property type="evidence" value="ECO:0007669"/>
    <property type="project" value="TreeGrafter"/>
</dbReference>
<evidence type="ECO:0000259" key="4">
    <source>
        <dbReference type="PROSITE" id="PS50893"/>
    </source>
</evidence>
<dbReference type="RefSeq" id="WP_018373907.1">
    <property type="nucleotide sequence ID" value="NZ_LT906439.1"/>
</dbReference>
<evidence type="ECO:0000313" key="6">
    <source>
        <dbReference type="Proteomes" id="UP000215185"/>
    </source>
</evidence>
<dbReference type="STRING" id="1123308.GCA_000380085_01358"/>
<evidence type="ECO:0000256" key="1">
    <source>
        <dbReference type="ARBA" id="ARBA00022448"/>
    </source>
</evidence>
<accession>A0A239SQU5</accession>
<dbReference type="OrthoDB" id="9790614at2"/>
<keyword evidence="5" id="KW-0378">Hydrolase</keyword>
<dbReference type="SUPFAM" id="SSF50331">
    <property type="entry name" value="MOP-like"/>
    <property type="match status" value="1"/>
</dbReference>
<proteinExistence type="predicted"/>
<sequence>MVQLKLNNIYKRYDRSDHYSVENFNLDIKDKEFIVFVGPSGCGKSTTLRMIAGLEDITEGEFFIDDKLMNDVAPKDRDIAMVFQNYALYPHMTVYDNMAFGLKLRKYSKEDIDNRVKEAAGILGLTEFLDRKPADLSGGQRQRVAMGRAIVRDAKVFLMDEPLSNLDAKLRVSMRAEISKIHRRIGATTIYVTHDQTEAMTLADRIVIMSSTKNPSGNGTIGRVEQIGSPQELYNEPANKFVASFIGSPAMNFFNVSLKDGYLTNGSGLQIKLPEGRRKLLEQQGYNGKDLILGIRPEDIAASELELTTYADSTVQAEVVVSELLGAETMLYSKIDDTEFISRVDARDYHEPGSVVKLAFNMSKAHFFDSQTEKAIR</sequence>
<dbReference type="PANTHER" id="PTHR43875">
    <property type="entry name" value="MALTODEXTRIN IMPORT ATP-BINDING PROTEIN MSMX"/>
    <property type="match status" value="1"/>
</dbReference>
<keyword evidence="6" id="KW-1185">Reference proteome</keyword>
<dbReference type="InterPro" id="IPR047641">
    <property type="entry name" value="ABC_transpr_MalK/UgpC-like"/>
</dbReference>
<dbReference type="Proteomes" id="UP000215185">
    <property type="component" value="Chromosome 1"/>
</dbReference>
<dbReference type="Pfam" id="PF00005">
    <property type="entry name" value="ABC_tran"/>
    <property type="match status" value="1"/>
</dbReference>
<dbReference type="InterPro" id="IPR027417">
    <property type="entry name" value="P-loop_NTPase"/>
</dbReference>
<dbReference type="GO" id="GO:0016887">
    <property type="term" value="F:ATP hydrolysis activity"/>
    <property type="evidence" value="ECO:0007669"/>
    <property type="project" value="InterPro"/>
</dbReference>
<dbReference type="AlphaFoldDB" id="A0A239SQU5"/>
<organism evidence="5 6">
    <name type="scientific">Streptococcus merionis</name>
    <dbReference type="NCBI Taxonomy" id="400065"/>
    <lineage>
        <taxon>Bacteria</taxon>
        <taxon>Bacillati</taxon>
        <taxon>Bacillota</taxon>
        <taxon>Bacilli</taxon>
        <taxon>Lactobacillales</taxon>
        <taxon>Streptococcaceae</taxon>
        <taxon>Streptococcus</taxon>
    </lineage>
</organism>
<dbReference type="GO" id="GO:0140359">
    <property type="term" value="F:ABC-type transporter activity"/>
    <property type="evidence" value="ECO:0007669"/>
    <property type="project" value="InterPro"/>
</dbReference>
<dbReference type="PROSITE" id="PS00211">
    <property type="entry name" value="ABC_TRANSPORTER_1"/>
    <property type="match status" value="1"/>
</dbReference>
<dbReference type="InterPro" id="IPR040582">
    <property type="entry name" value="OB_MalK-like"/>
</dbReference>
<dbReference type="Gene3D" id="2.40.50.140">
    <property type="entry name" value="Nucleic acid-binding proteins"/>
    <property type="match status" value="1"/>
</dbReference>
<dbReference type="EMBL" id="LT906439">
    <property type="protein sequence ID" value="SNU87238.1"/>
    <property type="molecule type" value="Genomic_DNA"/>
</dbReference>
<dbReference type="Gene3D" id="2.40.50.100">
    <property type="match status" value="1"/>
</dbReference>
<dbReference type="InterPro" id="IPR015855">
    <property type="entry name" value="ABC_transpr_MalK-like"/>
</dbReference>
<dbReference type="NCBIfam" id="NF008653">
    <property type="entry name" value="PRK11650.1"/>
    <property type="match status" value="1"/>
</dbReference>
<dbReference type="eggNOG" id="COG3842">
    <property type="taxonomic scope" value="Bacteria"/>
</dbReference>
<evidence type="ECO:0000256" key="3">
    <source>
        <dbReference type="ARBA" id="ARBA00022840"/>
    </source>
</evidence>
<dbReference type="Gene3D" id="3.40.50.300">
    <property type="entry name" value="P-loop containing nucleotide triphosphate hydrolases"/>
    <property type="match status" value="1"/>
</dbReference>
<reference evidence="5 6" key="1">
    <citation type="submission" date="2017-06" db="EMBL/GenBank/DDBJ databases">
        <authorList>
            <consortium name="Pathogen Informatics"/>
        </authorList>
    </citation>
    <scope>NUCLEOTIDE SEQUENCE [LARGE SCALE GENOMIC DNA]</scope>
    <source>
        <strain evidence="5 6">NCTC13788</strain>
    </source>
</reference>
<dbReference type="InterPro" id="IPR008995">
    <property type="entry name" value="Mo/tungstate-bd_C_term_dom"/>
</dbReference>
<gene>
    <name evidence="5" type="primary">ugpC</name>
    <name evidence="5" type="ORF">SAMEA4412692_00568</name>
</gene>
<keyword evidence="3" id="KW-0067">ATP-binding</keyword>
<feature type="domain" description="ABC transporter" evidence="4">
    <location>
        <begin position="4"/>
        <end position="246"/>
    </location>
</feature>
<name>A0A239SQU5_9STRE</name>
<dbReference type="PROSITE" id="PS50893">
    <property type="entry name" value="ABC_TRANSPORTER_2"/>
    <property type="match status" value="1"/>
</dbReference>
<dbReference type="FunFam" id="3.40.50.300:FF:000042">
    <property type="entry name" value="Maltose/maltodextrin ABC transporter, ATP-binding protein"/>
    <property type="match status" value="1"/>
</dbReference>
<dbReference type="KEGG" id="smen:SAMEA4412692_0568"/>
<evidence type="ECO:0000256" key="2">
    <source>
        <dbReference type="ARBA" id="ARBA00022741"/>
    </source>
</evidence>